<dbReference type="InterPro" id="IPR036188">
    <property type="entry name" value="FAD/NAD-bd_sf"/>
</dbReference>
<keyword evidence="3" id="KW-0285">Flavoprotein</keyword>
<evidence type="ECO:0000256" key="5">
    <source>
        <dbReference type="ARBA" id="ARBA00023002"/>
    </source>
</evidence>
<evidence type="ECO:0000313" key="8">
    <source>
        <dbReference type="Proteomes" id="UP000095751"/>
    </source>
</evidence>
<protein>
    <submittedName>
        <fullName evidence="7">FAD/NAD(P)-binding domain-containing protein</fullName>
    </submittedName>
</protein>
<reference evidence="7 8" key="1">
    <citation type="submission" date="2016-09" db="EMBL/GenBank/DDBJ databases">
        <title>Extensive genetic diversity and differential bi-allelic expression allows diatom success in the polar Southern Ocean.</title>
        <authorList>
            <consortium name="DOE Joint Genome Institute"/>
            <person name="Mock T."/>
            <person name="Otillar R.P."/>
            <person name="Strauss J."/>
            <person name="Dupont C."/>
            <person name="Frickenhaus S."/>
            <person name="Maumus F."/>
            <person name="Mcmullan M."/>
            <person name="Sanges R."/>
            <person name="Schmutz J."/>
            <person name="Toseland A."/>
            <person name="Valas R."/>
            <person name="Veluchamy A."/>
            <person name="Ward B.J."/>
            <person name="Allen A."/>
            <person name="Barry K."/>
            <person name="Falciatore A."/>
            <person name="Ferrante M."/>
            <person name="Fortunato A.E."/>
            <person name="Gloeckner G."/>
            <person name="Gruber A."/>
            <person name="Hipkin R."/>
            <person name="Janech M."/>
            <person name="Kroth P."/>
            <person name="Leese F."/>
            <person name="Lindquist E."/>
            <person name="Lyon B.R."/>
            <person name="Martin J."/>
            <person name="Mayer C."/>
            <person name="Parker M."/>
            <person name="Quesneville H."/>
            <person name="Raymond J."/>
            <person name="Uhlig C."/>
            <person name="Valentin K.U."/>
            <person name="Worden A.Z."/>
            <person name="Armbrust E.V."/>
            <person name="Bowler C."/>
            <person name="Green B."/>
            <person name="Moulton V."/>
            <person name="Van Oosterhout C."/>
            <person name="Grigoriev I."/>
        </authorList>
    </citation>
    <scope>NUCLEOTIDE SEQUENCE [LARGE SCALE GENOMIC DNA]</scope>
    <source>
        <strain evidence="7 8">CCMP1102</strain>
    </source>
</reference>
<keyword evidence="8" id="KW-1185">Reference proteome</keyword>
<keyword evidence="4" id="KW-0274">FAD</keyword>
<dbReference type="EMBL" id="KV784359">
    <property type="protein sequence ID" value="OEU15693.1"/>
    <property type="molecule type" value="Genomic_DNA"/>
</dbReference>
<dbReference type="PANTHER" id="PTHR42913">
    <property type="entry name" value="APOPTOSIS-INDUCING FACTOR 1"/>
    <property type="match status" value="1"/>
</dbReference>
<accession>A0A1E7FCZ7</accession>
<dbReference type="InterPro" id="IPR051169">
    <property type="entry name" value="NADH-Q_oxidoreductase"/>
</dbReference>
<dbReference type="Gene3D" id="3.50.50.100">
    <property type="match status" value="1"/>
</dbReference>
<dbReference type="SUPFAM" id="SSF51905">
    <property type="entry name" value="FAD/NAD(P)-binding domain"/>
    <property type="match status" value="1"/>
</dbReference>
<evidence type="ECO:0000256" key="4">
    <source>
        <dbReference type="ARBA" id="ARBA00022827"/>
    </source>
</evidence>
<name>A0A1E7FCZ7_9STRA</name>
<dbReference type="AlphaFoldDB" id="A0A1E7FCZ7"/>
<dbReference type="OrthoDB" id="5376590at2759"/>
<dbReference type="InParanoid" id="A0A1E7FCZ7"/>
<dbReference type="InterPro" id="IPR023753">
    <property type="entry name" value="FAD/NAD-binding_dom"/>
</dbReference>
<dbReference type="GO" id="GO:0019646">
    <property type="term" value="P:aerobic electron transport chain"/>
    <property type="evidence" value="ECO:0007669"/>
    <property type="project" value="TreeGrafter"/>
</dbReference>
<evidence type="ECO:0000256" key="2">
    <source>
        <dbReference type="ARBA" id="ARBA00005272"/>
    </source>
</evidence>
<keyword evidence="5" id="KW-0560">Oxidoreductase</keyword>
<sequence length="349" mass="36532">MDQKIRQGHFPRLAIVGGGYGGVELAACVARRLPKAKVTLLSRGRPMSGTRAEPLVDQALKKLGVAVEICSVDEIKKNTNGQTTIQRTSNSNDSSLTIDAEDEWDAVLWTAGSLPAYPVTKGENMDGLALSSSGRLIVDKTLRCSSSTENSKVMPSVWALGDCCEITPVVLPVPPKTAQAAMQQADVVASNVLSKILNQESETEVFKFQDLGTVLSLGGPNGAILGPTEDTQLTSLLIPLLDTARIGFGIADSLFATIIDSSDIDKKAVESLGLSIGGYGLGVDPESTPGTLSGTLSGASRRAIYALRMPTNKQRAVAGASAFISSAAALAKEASDQIQSSNSNNGEKR</sequence>
<organism evidence="7 8">
    <name type="scientific">Fragilariopsis cylindrus CCMP1102</name>
    <dbReference type="NCBI Taxonomy" id="635003"/>
    <lineage>
        <taxon>Eukaryota</taxon>
        <taxon>Sar</taxon>
        <taxon>Stramenopiles</taxon>
        <taxon>Ochrophyta</taxon>
        <taxon>Bacillariophyta</taxon>
        <taxon>Bacillariophyceae</taxon>
        <taxon>Bacillariophycidae</taxon>
        <taxon>Bacillariales</taxon>
        <taxon>Bacillariaceae</taxon>
        <taxon>Fragilariopsis</taxon>
    </lineage>
</organism>
<dbReference type="KEGG" id="fcy:FRACYDRAFT_269458"/>
<evidence type="ECO:0000256" key="3">
    <source>
        <dbReference type="ARBA" id="ARBA00022630"/>
    </source>
</evidence>
<gene>
    <name evidence="7" type="ORF">FRACYDRAFT_269458</name>
</gene>
<feature type="domain" description="FAD/NAD(P)-binding" evidence="6">
    <location>
        <begin position="3"/>
        <end position="185"/>
    </location>
</feature>
<dbReference type="Proteomes" id="UP000095751">
    <property type="component" value="Unassembled WGS sequence"/>
</dbReference>
<comment type="similarity">
    <text evidence="2">Belongs to the NADH dehydrogenase family.</text>
</comment>
<comment type="cofactor">
    <cofactor evidence="1">
        <name>FAD</name>
        <dbReference type="ChEBI" id="CHEBI:57692"/>
    </cofactor>
</comment>
<evidence type="ECO:0000259" key="6">
    <source>
        <dbReference type="Pfam" id="PF07992"/>
    </source>
</evidence>
<proteinExistence type="inferred from homology"/>
<evidence type="ECO:0000313" key="7">
    <source>
        <dbReference type="EMBL" id="OEU15693.1"/>
    </source>
</evidence>
<dbReference type="GO" id="GO:0003955">
    <property type="term" value="F:NAD(P)H dehydrogenase (quinone) activity"/>
    <property type="evidence" value="ECO:0007669"/>
    <property type="project" value="TreeGrafter"/>
</dbReference>
<dbReference type="Pfam" id="PF07992">
    <property type="entry name" value="Pyr_redox_2"/>
    <property type="match status" value="1"/>
</dbReference>
<dbReference type="PANTHER" id="PTHR42913:SF3">
    <property type="entry name" value="64 KDA MITOCHONDRIAL NADH DEHYDROGENASE (EUROFUNG)"/>
    <property type="match status" value="1"/>
</dbReference>
<evidence type="ECO:0000256" key="1">
    <source>
        <dbReference type="ARBA" id="ARBA00001974"/>
    </source>
</evidence>